<name>A0AC59ZLI4_RANTA</name>
<organism evidence="1 2">
    <name type="scientific">Rangifer tarandus platyrhynchus</name>
    <name type="common">Svalbard reindeer</name>
    <dbReference type="NCBI Taxonomy" id="3082113"/>
    <lineage>
        <taxon>Eukaryota</taxon>
        <taxon>Metazoa</taxon>
        <taxon>Chordata</taxon>
        <taxon>Craniata</taxon>
        <taxon>Vertebrata</taxon>
        <taxon>Euteleostomi</taxon>
        <taxon>Mammalia</taxon>
        <taxon>Eutheria</taxon>
        <taxon>Laurasiatheria</taxon>
        <taxon>Artiodactyla</taxon>
        <taxon>Ruminantia</taxon>
        <taxon>Pecora</taxon>
        <taxon>Cervidae</taxon>
        <taxon>Odocoileinae</taxon>
        <taxon>Rangifer</taxon>
    </lineage>
</organism>
<feature type="non-terminal residue" evidence="1">
    <location>
        <position position="74"/>
    </location>
</feature>
<gene>
    <name evidence="1" type="ORF">MRATA1EN22A_LOCUS19831</name>
</gene>
<evidence type="ECO:0000313" key="2">
    <source>
        <dbReference type="Proteomes" id="UP001162501"/>
    </source>
</evidence>
<feature type="non-terminal residue" evidence="1">
    <location>
        <position position="1"/>
    </location>
</feature>
<reference evidence="1" key="1">
    <citation type="submission" date="2023-05" db="EMBL/GenBank/DDBJ databases">
        <authorList>
            <consortium name="ELIXIR-Norway"/>
        </authorList>
    </citation>
    <scope>NUCLEOTIDE SEQUENCE</scope>
</reference>
<sequence>AEVTCTLSPHLAGQADEFGRSQRGEGSSWVGVLGEGHAEGSGRMQFCEQESKEPLTRWNQAMWFRRHQHHPSGP</sequence>
<dbReference type="Proteomes" id="UP001162501">
    <property type="component" value="Chromosome 30"/>
</dbReference>
<proteinExistence type="predicted"/>
<accession>A0AC59ZLI4</accession>
<reference evidence="1" key="2">
    <citation type="submission" date="2025-03" db="EMBL/GenBank/DDBJ databases">
        <authorList>
            <consortium name="ELIXIR-Norway"/>
            <consortium name="Elixir Norway"/>
        </authorList>
    </citation>
    <scope>NUCLEOTIDE SEQUENCE</scope>
</reference>
<evidence type="ECO:0000313" key="1">
    <source>
        <dbReference type="EMBL" id="CAN0458073.1"/>
    </source>
</evidence>
<dbReference type="EMBL" id="OX596114">
    <property type="protein sequence ID" value="CAN0458073.1"/>
    <property type="molecule type" value="Genomic_DNA"/>
</dbReference>
<protein>
    <submittedName>
        <fullName evidence="1">Uncharacterized protein</fullName>
    </submittedName>
</protein>